<dbReference type="GO" id="GO:0032511">
    <property type="term" value="P:late endosome to vacuole transport via multivesicular body sorting pathway"/>
    <property type="evidence" value="ECO:0007669"/>
    <property type="project" value="TreeGrafter"/>
</dbReference>
<keyword evidence="9" id="KW-1185">Reference proteome</keyword>
<keyword evidence="4" id="KW-0967">Endosome</keyword>
<evidence type="ECO:0008006" key="10">
    <source>
        <dbReference type="Google" id="ProtNLM"/>
    </source>
</evidence>
<comment type="subcellular location">
    <subcellularLocation>
        <location evidence="1">Endosome membrane</location>
    </subcellularLocation>
</comment>
<dbReference type="Proteomes" id="UP001159428">
    <property type="component" value="Unassembled WGS sequence"/>
</dbReference>
<dbReference type="GO" id="GO:0015031">
    <property type="term" value="P:protein transport"/>
    <property type="evidence" value="ECO:0007669"/>
    <property type="project" value="UniProtKB-KW"/>
</dbReference>
<dbReference type="PANTHER" id="PTHR22761">
    <property type="entry name" value="CHARGED MULTIVESICULAR BODY PROTEIN"/>
    <property type="match status" value="1"/>
</dbReference>
<dbReference type="Gene3D" id="6.10.140.1230">
    <property type="match status" value="1"/>
</dbReference>
<evidence type="ECO:0000256" key="6">
    <source>
        <dbReference type="ARBA" id="ARBA00023136"/>
    </source>
</evidence>
<gene>
    <name evidence="8" type="ORF">PMEA_00026198</name>
</gene>
<reference evidence="8 9" key="1">
    <citation type="submission" date="2022-05" db="EMBL/GenBank/DDBJ databases">
        <authorList>
            <consortium name="Genoscope - CEA"/>
            <person name="William W."/>
        </authorList>
    </citation>
    <scope>NUCLEOTIDE SEQUENCE [LARGE SCALE GENOMIC DNA]</scope>
</reference>
<name>A0AAU9W0A9_9CNID</name>
<evidence type="ECO:0000256" key="2">
    <source>
        <dbReference type="ARBA" id="ARBA00006190"/>
    </source>
</evidence>
<dbReference type="InterPro" id="IPR005024">
    <property type="entry name" value="Snf7_fam"/>
</dbReference>
<comment type="caution">
    <text evidence="8">The sequence shown here is derived from an EMBL/GenBank/DDBJ whole genome shotgun (WGS) entry which is preliminary data.</text>
</comment>
<organism evidence="8 9">
    <name type="scientific">Pocillopora meandrina</name>
    <dbReference type="NCBI Taxonomy" id="46732"/>
    <lineage>
        <taxon>Eukaryota</taxon>
        <taxon>Metazoa</taxon>
        <taxon>Cnidaria</taxon>
        <taxon>Anthozoa</taxon>
        <taxon>Hexacorallia</taxon>
        <taxon>Scleractinia</taxon>
        <taxon>Astrocoeniina</taxon>
        <taxon>Pocilloporidae</taxon>
        <taxon>Pocillopora</taxon>
    </lineage>
</organism>
<evidence type="ECO:0000256" key="3">
    <source>
        <dbReference type="ARBA" id="ARBA00022448"/>
    </source>
</evidence>
<evidence type="ECO:0000313" key="9">
    <source>
        <dbReference type="Proteomes" id="UP001159428"/>
    </source>
</evidence>
<dbReference type="EMBL" id="CALNXJ010000005">
    <property type="protein sequence ID" value="CAH3039552.1"/>
    <property type="molecule type" value="Genomic_DNA"/>
</dbReference>
<evidence type="ECO:0000256" key="4">
    <source>
        <dbReference type="ARBA" id="ARBA00022753"/>
    </source>
</evidence>
<evidence type="ECO:0000313" key="8">
    <source>
        <dbReference type="EMBL" id="CAH3039552.1"/>
    </source>
</evidence>
<protein>
    <recommendedName>
        <fullName evidence="10">Charged multivesicular body protein 6</fullName>
    </recommendedName>
</protein>
<dbReference type="GO" id="GO:0000815">
    <property type="term" value="C:ESCRT III complex"/>
    <property type="evidence" value="ECO:0007669"/>
    <property type="project" value="TreeGrafter"/>
</dbReference>
<keyword evidence="5" id="KW-0653">Protein transport</keyword>
<dbReference type="Pfam" id="PF03357">
    <property type="entry name" value="Snf7"/>
    <property type="match status" value="1"/>
</dbReference>
<dbReference type="GO" id="GO:0006900">
    <property type="term" value="P:vesicle budding from membrane"/>
    <property type="evidence" value="ECO:0007669"/>
    <property type="project" value="TreeGrafter"/>
</dbReference>
<evidence type="ECO:0000256" key="7">
    <source>
        <dbReference type="SAM" id="Coils"/>
    </source>
</evidence>
<dbReference type="AlphaFoldDB" id="A0AAU9W0A9"/>
<accession>A0AAU9W0A9</accession>
<feature type="coiled-coil region" evidence="7">
    <location>
        <begin position="69"/>
        <end position="99"/>
    </location>
</feature>
<evidence type="ECO:0000256" key="1">
    <source>
        <dbReference type="ARBA" id="ARBA00004608"/>
    </source>
</evidence>
<dbReference type="GO" id="GO:0005771">
    <property type="term" value="C:multivesicular body"/>
    <property type="evidence" value="ECO:0007669"/>
    <property type="project" value="TreeGrafter"/>
</dbReference>
<keyword evidence="3" id="KW-0813">Transport</keyword>
<proteinExistence type="inferred from homology"/>
<sequence length="188" mass="21978">MGCFLSKKVVPQSEEREITEQEREVLDLKLQRDLLQQNQRKLKMNQEKEGQLAKKLLKEGKKTEAKLLLKKMRYQKQMLERINNQLEHLKKMVHQVQDDKFPSQRAWIKIQSAIVLSVGSKALKDMNKIMSIENVERIMEETREGIEYQREIEELLSGSLTQEDEGAVLQELEEMTKSVTENPSEVPA</sequence>
<dbReference type="PANTHER" id="PTHR22761:SF5">
    <property type="entry name" value="CHARGED MULTIVESICULAR BODY PROTEIN 6"/>
    <property type="match status" value="1"/>
</dbReference>
<comment type="similarity">
    <text evidence="2">Belongs to the SNF7 family.</text>
</comment>
<keyword evidence="7" id="KW-0175">Coiled coil</keyword>
<evidence type="ECO:0000256" key="5">
    <source>
        <dbReference type="ARBA" id="ARBA00022927"/>
    </source>
</evidence>
<keyword evidence="6" id="KW-0472">Membrane</keyword>